<accession>A0A7J0DIX6</accession>
<sequence>MVSSAAPHPGPFYCRGGFEIIGGCGSSLSNMHPHSCGVRALEKFKAAHGIPADVTIEHPGPNNIPHIVAKRPDRIPVRTWLIHQPLVVPQTQRKSARQFNNKFKFCYDDYKEAIRAANNRQESRDVEALIEYEPYYRHKIPRSPRASMPRKRKGKEPLVGTPKRLRKETSSVGAVELWEPNFSTFMLPSDSTALTEESWDLMRNLLVMQHFQSLQRAMATSNRMAKYSAELKQAKKKMEANANKAKLALANLAAYGLVYERVFTQGANRVGENYSRQVAEVRFESFLVDIEAADHAEEVRRTVAKAPRE</sequence>
<gene>
    <name evidence="2" type="ORF">Acr_00g0044300</name>
</gene>
<dbReference type="EMBL" id="BJWL01000242">
    <property type="protein sequence ID" value="GFS36136.1"/>
    <property type="molecule type" value="Genomic_DNA"/>
</dbReference>
<dbReference type="Proteomes" id="UP000585474">
    <property type="component" value="Unassembled WGS sequence"/>
</dbReference>
<dbReference type="AlphaFoldDB" id="A0A7J0DIX6"/>
<evidence type="ECO:0000313" key="2">
    <source>
        <dbReference type="EMBL" id="GFS36136.1"/>
    </source>
</evidence>
<organism evidence="2 3">
    <name type="scientific">Actinidia rufa</name>
    <dbReference type="NCBI Taxonomy" id="165716"/>
    <lineage>
        <taxon>Eukaryota</taxon>
        <taxon>Viridiplantae</taxon>
        <taxon>Streptophyta</taxon>
        <taxon>Embryophyta</taxon>
        <taxon>Tracheophyta</taxon>
        <taxon>Spermatophyta</taxon>
        <taxon>Magnoliopsida</taxon>
        <taxon>eudicotyledons</taxon>
        <taxon>Gunneridae</taxon>
        <taxon>Pentapetalae</taxon>
        <taxon>asterids</taxon>
        <taxon>Ericales</taxon>
        <taxon>Actinidiaceae</taxon>
        <taxon>Actinidia</taxon>
    </lineage>
</organism>
<keyword evidence="3" id="KW-1185">Reference proteome</keyword>
<feature type="coiled-coil region" evidence="1">
    <location>
        <begin position="217"/>
        <end position="248"/>
    </location>
</feature>
<proteinExistence type="predicted"/>
<comment type="caution">
    <text evidence="2">The sequence shown here is derived from an EMBL/GenBank/DDBJ whole genome shotgun (WGS) entry which is preliminary data.</text>
</comment>
<evidence type="ECO:0000313" key="3">
    <source>
        <dbReference type="Proteomes" id="UP000585474"/>
    </source>
</evidence>
<name>A0A7J0DIX6_9ERIC</name>
<protein>
    <submittedName>
        <fullName evidence="2">Uncharacterized protein</fullName>
    </submittedName>
</protein>
<keyword evidence="1" id="KW-0175">Coiled coil</keyword>
<evidence type="ECO:0000256" key="1">
    <source>
        <dbReference type="SAM" id="Coils"/>
    </source>
</evidence>
<reference evidence="3" key="1">
    <citation type="submission" date="2019-07" db="EMBL/GenBank/DDBJ databases">
        <title>De Novo Assembly of kiwifruit Actinidia rufa.</title>
        <authorList>
            <person name="Sugita-Konishi S."/>
            <person name="Sato K."/>
            <person name="Mori E."/>
            <person name="Abe Y."/>
            <person name="Kisaki G."/>
            <person name="Hamano K."/>
            <person name="Suezawa K."/>
            <person name="Otani M."/>
            <person name="Fukuda T."/>
            <person name="Manabe T."/>
            <person name="Gomi K."/>
            <person name="Tabuchi M."/>
            <person name="Akimitsu K."/>
            <person name="Kataoka I."/>
        </authorList>
    </citation>
    <scope>NUCLEOTIDE SEQUENCE [LARGE SCALE GENOMIC DNA]</scope>
    <source>
        <strain evidence="3">cv. Fuchu</strain>
    </source>
</reference>